<accession>A0A9N9NES9</accession>
<feature type="transmembrane region" description="Helical" evidence="1">
    <location>
        <begin position="90"/>
        <end position="115"/>
    </location>
</feature>
<name>A0A9N9NES9_9GLOM</name>
<protein>
    <submittedName>
        <fullName evidence="2">6041_t:CDS:1</fullName>
    </submittedName>
</protein>
<evidence type="ECO:0000313" key="3">
    <source>
        <dbReference type="Proteomes" id="UP000789342"/>
    </source>
</evidence>
<proteinExistence type="predicted"/>
<keyword evidence="1" id="KW-0812">Transmembrane</keyword>
<comment type="caution">
    <text evidence="2">The sequence shown here is derived from an EMBL/GenBank/DDBJ whole genome shotgun (WGS) entry which is preliminary data.</text>
</comment>
<keyword evidence="3" id="KW-1185">Reference proteome</keyword>
<dbReference type="Proteomes" id="UP000789342">
    <property type="component" value="Unassembled WGS sequence"/>
</dbReference>
<feature type="non-terminal residue" evidence="2">
    <location>
        <position position="1"/>
    </location>
</feature>
<feature type="transmembrane region" description="Helical" evidence="1">
    <location>
        <begin position="65"/>
        <end position="84"/>
    </location>
</feature>
<organism evidence="2 3">
    <name type="scientific">Acaulospora morrowiae</name>
    <dbReference type="NCBI Taxonomy" id="94023"/>
    <lineage>
        <taxon>Eukaryota</taxon>
        <taxon>Fungi</taxon>
        <taxon>Fungi incertae sedis</taxon>
        <taxon>Mucoromycota</taxon>
        <taxon>Glomeromycotina</taxon>
        <taxon>Glomeromycetes</taxon>
        <taxon>Diversisporales</taxon>
        <taxon>Acaulosporaceae</taxon>
        <taxon>Acaulospora</taxon>
    </lineage>
</organism>
<dbReference type="EMBL" id="CAJVPV010025048">
    <property type="protein sequence ID" value="CAG8727980.1"/>
    <property type="molecule type" value="Genomic_DNA"/>
</dbReference>
<keyword evidence="1" id="KW-1133">Transmembrane helix</keyword>
<evidence type="ECO:0000256" key="1">
    <source>
        <dbReference type="SAM" id="Phobius"/>
    </source>
</evidence>
<keyword evidence="1" id="KW-0472">Membrane</keyword>
<reference evidence="2" key="1">
    <citation type="submission" date="2021-06" db="EMBL/GenBank/DDBJ databases">
        <authorList>
            <person name="Kallberg Y."/>
            <person name="Tangrot J."/>
            <person name="Rosling A."/>
        </authorList>
    </citation>
    <scope>NUCLEOTIDE SEQUENCE</scope>
    <source>
        <strain evidence="2">CL551</strain>
    </source>
</reference>
<evidence type="ECO:0000313" key="2">
    <source>
        <dbReference type="EMBL" id="CAG8727980.1"/>
    </source>
</evidence>
<dbReference type="AlphaFoldDB" id="A0A9N9NES9"/>
<gene>
    <name evidence="2" type="ORF">AMORRO_LOCUS13795</name>
</gene>
<sequence length="121" mass="13153">PSKLMHVPEQHVPGLARLHGLPLVVQHPVPEEHNPVQHNPVQHDVALLERHGAPTGAQEGGMHLVFVRVQVTVLISFLLIWGQLRLGVGVTVHVALTVVIVVVVLQGFWGLALTVTVNAKR</sequence>